<proteinExistence type="predicted"/>
<evidence type="ECO:0000313" key="3">
    <source>
        <dbReference type="Proteomes" id="UP000054166"/>
    </source>
</evidence>
<dbReference type="Proteomes" id="UP000054166">
    <property type="component" value="Unassembled WGS sequence"/>
</dbReference>
<gene>
    <name evidence="2" type="ORF">PILCRDRAFT_741398</name>
</gene>
<evidence type="ECO:0000313" key="2">
    <source>
        <dbReference type="EMBL" id="KIM72420.1"/>
    </source>
</evidence>
<dbReference type="HOGENOM" id="CLU_2251090_0_0_1"/>
<organism evidence="2 3">
    <name type="scientific">Piloderma croceum (strain F 1598)</name>
    <dbReference type="NCBI Taxonomy" id="765440"/>
    <lineage>
        <taxon>Eukaryota</taxon>
        <taxon>Fungi</taxon>
        <taxon>Dikarya</taxon>
        <taxon>Basidiomycota</taxon>
        <taxon>Agaricomycotina</taxon>
        <taxon>Agaricomycetes</taxon>
        <taxon>Agaricomycetidae</taxon>
        <taxon>Atheliales</taxon>
        <taxon>Atheliaceae</taxon>
        <taxon>Piloderma</taxon>
    </lineage>
</organism>
<reference evidence="2 3" key="1">
    <citation type="submission" date="2014-04" db="EMBL/GenBank/DDBJ databases">
        <authorList>
            <consortium name="DOE Joint Genome Institute"/>
            <person name="Kuo A."/>
            <person name="Tarkka M."/>
            <person name="Buscot F."/>
            <person name="Kohler A."/>
            <person name="Nagy L.G."/>
            <person name="Floudas D."/>
            <person name="Copeland A."/>
            <person name="Barry K.W."/>
            <person name="Cichocki N."/>
            <person name="Veneault-Fourrey C."/>
            <person name="LaButti K."/>
            <person name="Lindquist E.A."/>
            <person name="Lipzen A."/>
            <person name="Lundell T."/>
            <person name="Morin E."/>
            <person name="Murat C."/>
            <person name="Sun H."/>
            <person name="Tunlid A."/>
            <person name="Henrissat B."/>
            <person name="Grigoriev I.V."/>
            <person name="Hibbett D.S."/>
            <person name="Martin F."/>
            <person name="Nordberg H.P."/>
            <person name="Cantor M.N."/>
            <person name="Hua S.X."/>
        </authorList>
    </citation>
    <scope>NUCLEOTIDE SEQUENCE [LARGE SCALE GENOMIC DNA]</scope>
    <source>
        <strain evidence="2 3">F 1598</strain>
    </source>
</reference>
<dbReference type="InParanoid" id="A0A0C3EIF0"/>
<name>A0A0C3EIF0_PILCF</name>
<keyword evidence="3" id="KW-1185">Reference proteome</keyword>
<feature type="compositionally biased region" description="Basic and acidic residues" evidence="1">
    <location>
        <begin position="75"/>
        <end position="85"/>
    </location>
</feature>
<dbReference type="EMBL" id="KN833133">
    <property type="protein sequence ID" value="KIM72420.1"/>
    <property type="molecule type" value="Genomic_DNA"/>
</dbReference>
<protein>
    <submittedName>
        <fullName evidence="2">Uncharacterized protein</fullName>
    </submittedName>
</protein>
<dbReference type="AlphaFoldDB" id="A0A0C3EIF0"/>
<reference evidence="3" key="2">
    <citation type="submission" date="2015-01" db="EMBL/GenBank/DDBJ databases">
        <title>Evolutionary Origins and Diversification of the Mycorrhizal Mutualists.</title>
        <authorList>
            <consortium name="DOE Joint Genome Institute"/>
            <consortium name="Mycorrhizal Genomics Consortium"/>
            <person name="Kohler A."/>
            <person name="Kuo A."/>
            <person name="Nagy L.G."/>
            <person name="Floudas D."/>
            <person name="Copeland A."/>
            <person name="Barry K.W."/>
            <person name="Cichocki N."/>
            <person name="Veneault-Fourrey C."/>
            <person name="LaButti K."/>
            <person name="Lindquist E.A."/>
            <person name="Lipzen A."/>
            <person name="Lundell T."/>
            <person name="Morin E."/>
            <person name="Murat C."/>
            <person name="Riley R."/>
            <person name="Ohm R."/>
            <person name="Sun H."/>
            <person name="Tunlid A."/>
            <person name="Henrissat B."/>
            <person name="Grigoriev I.V."/>
            <person name="Hibbett D.S."/>
            <person name="Martin F."/>
        </authorList>
    </citation>
    <scope>NUCLEOTIDE SEQUENCE [LARGE SCALE GENOMIC DNA]</scope>
    <source>
        <strain evidence="3">F 1598</strain>
    </source>
</reference>
<feature type="region of interest" description="Disordered" evidence="1">
    <location>
        <begin position="75"/>
        <end position="104"/>
    </location>
</feature>
<sequence length="104" mass="11596">MGKLAQRGRASKVMNNSFYICLPAPVGGILRVEDVGIQVNRACSFKYNHHRHRWAGSLQGWTAVPFARCKTIDGRLPDSSQRDLPELNLSLPSPTPTPLPRPFE</sequence>
<feature type="compositionally biased region" description="Pro residues" evidence="1">
    <location>
        <begin position="93"/>
        <end position="104"/>
    </location>
</feature>
<evidence type="ECO:0000256" key="1">
    <source>
        <dbReference type="SAM" id="MobiDB-lite"/>
    </source>
</evidence>
<accession>A0A0C3EIF0</accession>